<name>A0A4R7BBA1_9NEIS</name>
<dbReference type="Proteomes" id="UP000295611">
    <property type="component" value="Unassembled WGS sequence"/>
</dbReference>
<dbReference type="RefSeq" id="WP_133678595.1">
    <property type="nucleotide sequence ID" value="NZ_SNZP01000002.1"/>
</dbReference>
<evidence type="ECO:0000313" key="2">
    <source>
        <dbReference type="Proteomes" id="UP000295611"/>
    </source>
</evidence>
<gene>
    <name evidence="1" type="ORF">DFP86_102292</name>
</gene>
<sequence>MRTNRACNHAGNCHHFAQDGGNSASQAKLIKASLENTLVNIDLMENRIFSVLQQQRRDIRQIIASL</sequence>
<protein>
    <submittedName>
        <fullName evidence="1">Uncharacterized protein</fullName>
    </submittedName>
</protein>
<organism evidence="1 2">
    <name type="scientific">Paludibacterium purpuratum</name>
    <dbReference type="NCBI Taxonomy" id="1144873"/>
    <lineage>
        <taxon>Bacteria</taxon>
        <taxon>Pseudomonadati</taxon>
        <taxon>Pseudomonadota</taxon>
        <taxon>Betaproteobacteria</taxon>
        <taxon>Neisseriales</taxon>
        <taxon>Chromobacteriaceae</taxon>
        <taxon>Paludibacterium</taxon>
    </lineage>
</organism>
<accession>A0A4R7BBA1</accession>
<dbReference type="EMBL" id="SNZP01000002">
    <property type="protein sequence ID" value="TDR82178.1"/>
    <property type="molecule type" value="Genomic_DNA"/>
</dbReference>
<comment type="caution">
    <text evidence="1">The sequence shown here is derived from an EMBL/GenBank/DDBJ whole genome shotgun (WGS) entry which is preliminary data.</text>
</comment>
<evidence type="ECO:0000313" key="1">
    <source>
        <dbReference type="EMBL" id="TDR82178.1"/>
    </source>
</evidence>
<keyword evidence="2" id="KW-1185">Reference proteome</keyword>
<reference evidence="1 2" key="1">
    <citation type="submission" date="2019-03" db="EMBL/GenBank/DDBJ databases">
        <title>Genomic Encyclopedia of Type Strains, Phase III (KMG-III): the genomes of soil and plant-associated and newly described type strains.</title>
        <authorList>
            <person name="Whitman W."/>
        </authorList>
    </citation>
    <scope>NUCLEOTIDE SEQUENCE [LARGE SCALE GENOMIC DNA]</scope>
    <source>
        <strain evidence="1 2">CECT 8976</strain>
    </source>
</reference>
<proteinExistence type="predicted"/>
<dbReference type="AlphaFoldDB" id="A0A4R7BBA1"/>